<dbReference type="InterPro" id="IPR018076">
    <property type="entry name" value="T2SS_GspF_dom"/>
</dbReference>
<evidence type="ECO:0000256" key="5">
    <source>
        <dbReference type="ARBA" id="ARBA00022989"/>
    </source>
</evidence>
<sequence length="401" mass="44592">MQFHYIATDINGRIVEGDLNMESAPSVLGWMREQSLRPVSIKEIEKKKFFTKALGETITIEDKIFMTKYLALMLRVGTDLFSAIDILIEDFDKASVRSILLEMKQSLSQGQPIDTVFAKHPKHFSPVFVSLIRAGQRSGNLEAIFERLSNDLEKEKEIQGKVKAAFIYPMILVGLSLSVLFLMVTFALPRIAETFMGGGVEPPAFSRAVFSMGLFFREYSLVLLPTFVLSIIGFWFFFSRTVAGKRVGSRISHRIPVVNGILLKMALERFATTFSSLLRSGTPILDSLEITADAVGFDKMKLALTRISRERVSKGVTIGEAFRQEPIFPKTVANLIAISEKTGHMEDVLETLAAFYNSEIDSNIKILVSFLEPVLLLLIGLAVGGIALAIIIPVYQLVGQI</sequence>
<dbReference type="PANTHER" id="PTHR30012">
    <property type="entry name" value="GENERAL SECRETION PATHWAY PROTEIN"/>
    <property type="match status" value="1"/>
</dbReference>
<dbReference type="Proteomes" id="UP000230776">
    <property type="component" value="Unassembled WGS sequence"/>
</dbReference>
<feature type="transmembrane region" description="Helical" evidence="7">
    <location>
        <begin position="219"/>
        <end position="238"/>
    </location>
</feature>
<comment type="subcellular location">
    <subcellularLocation>
        <location evidence="1">Cell membrane</location>
        <topology evidence="1">Multi-pass membrane protein</topology>
    </subcellularLocation>
</comment>
<gene>
    <name evidence="9" type="ORF">COT88_01955</name>
</gene>
<accession>A0A2H0VGZ8</accession>
<reference evidence="10" key="1">
    <citation type="submission" date="2017-09" db="EMBL/GenBank/DDBJ databases">
        <title>Depth-based differentiation of microbial function through sediment-hosted aquifers and enrichment of novel symbionts in the deep terrestrial subsurface.</title>
        <authorList>
            <person name="Probst A.J."/>
            <person name="Ladd B."/>
            <person name="Jarett J.K."/>
            <person name="Geller-Mcgrath D.E."/>
            <person name="Sieber C.M.K."/>
            <person name="Emerson J.B."/>
            <person name="Anantharaman K."/>
            <person name="Thomas B.C."/>
            <person name="Malmstrom R."/>
            <person name="Stieglmeier M."/>
            <person name="Klingl A."/>
            <person name="Woyke T."/>
            <person name="Ryan C.M."/>
            <person name="Banfield J.F."/>
        </authorList>
    </citation>
    <scope>NUCLEOTIDE SEQUENCE [LARGE SCALE GENOMIC DNA]</scope>
</reference>
<evidence type="ECO:0000313" key="9">
    <source>
        <dbReference type="EMBL" id="PIR98387.1"/>
    </source>
</evidence>
<evidence type="ECO:0000256" key="2">
    <source>
        <dbReference type="ARBA" id="ARBA00005745"/>
    </source>
</evidence>
<dbReference type="InterPro" id="IPR042094">
    <property type="entry name" value="T2SS_GspF_sf"/>
</dbReference>
<keyword evidence="3" id="KW-1003">Cell membrane</keyword>
<feature type="domain" description="Type II secretion system protein GspF" evidence="8">
    <location>
        <begin position="270"/>
        <end position="393"/>
    </location>
</feature>
<feature type="transmembrane region" description="Helical" evidence="7">
    <location>
        <begin position="166"/>
        <end position="188"/>
    </location>
</feature>
<organism evidence="9 10">
    <name type="scientific">Candidatus Colwellbacteria bacterium CG10_big_fil_rev_8_21_14_0_10_41_28</name>
    <dbReference type="NCBI Taxonomy" id="1974539"/>
    <lineage>
        <taxon>Bacteria</taxon>
        <taxon>Candidatus Colwelliibacteriota</taxon>
    </lineage>
</organism>
<proteinExistence type="inferred from homology"/>
<evidence type="ECO:0000313" key="10">
    <source>
        <dbReference type="Proteomes" id="UP000230776"/>
    </source>
</evidence>
<evidence type="ECO:0000256" key="3">
    <source>
        <dbReference type="ARBA" id="ARBA00022475"/>
    </source>
</evidence>
<feature type="domain" description="Type II secretion system protein GspF" evidence="8">
    <location>
        <begin position="67"/>
        <end position="189"/>
    </location>
</feature>
<evidence type="ECO:0000256" key="4">
    <source>
        <dbReference type="ARBA" id="ARBA00022692"/>
    </source>
</evidence>
<feature type="transmembrane region" description="Helical" evidence="7">
    <location>
        <begin position="374"/>
        <end position="398"/>
    </location>
</feature>
<name>A0A2H0VGZ8_9BACT</name>
<dbReference type="GO" id="GO:0005886">
    <property type="term" value="C:plasma membrane"/>
    <property type="evidence" value="ECO:0007669"/>
    <property type="project" value="UniProtKB-SubCell"/>
</dbReference>
<dbReference type="Pfam" id="PF00482">
    <property type="entry name" value="T2SSF"/>
    <property type="match status" value="2"/>
</dbReference>
<comment type="caution">
    <text evidence="9">The sequence shown here is derived from an EMBL/GenBank/DDBJ whole genome shotgun (WGS) entry which is preliminary data.</text>
</comment>
<dbReference type="EMBL" id="PFAG01000018">
    <property type="protein sequence ID" value="PIR98387.1"/>
    <property type="molecule type" value="Genomic_DNA"/>
</dbReference>
<dbReference type="AlphaFoldDB" id="A0A2H0VGZ8"/>
<keyword evidence="6 7" id="KW-0472">Membrane</keyword>
<evidence type="ECO:0000256" key="1">
    <source>
        <dbReference type="ARBA" id="ARBA00004651"/>
    </source>
</evidence>
<comment type="similarity">
    <text evidence="2">Belongs to the GSP F family.</text>
</comment>
<dbReference type="PRINTS" id="PR00812">
    <property type="entry name" value="BCTERIALGSPF"/>
</dbReference>
<keyword evidence="4 7" id="KW-0812">Transmembrane</keyword>
<protein>
    <recommendedName>
        <fullName evidence="8">Type II secretion system protein GspF domain-containing protein</fullName>
    </recommendedName>
</protein>
<evidence type="ECO:0000259" key="8">
    <source>
        <dbReference type="Pfam" id="PF00482"/>
    </source>
</evidence>
<dbReference type="Gene3D" id="1.20.81.30">
    <property type="entry name" value="Type II secretion system (T2SS), domain F"/>
    <property type="match status" value="2"/>
</dbReference>
<evidence type="ECO:0000256" key="7">
    <source>
        <dbReference type="SAM" id="Phobius"/>
    </source>
</evidence>
<dbReference type="PANTHER" id="PTHR30012:SF0">
    <property type="entry name" value="TYPE II SECRETION SYSTEM PROTEIN F-RELATED"/>
    <property type="match status" value="1"/>
</dbReference>
<evidence type="ECO:0000256" key="6">
    <source>
        <dbReference type="ARBA" id="ARBA00023136"/>
    </source>
</evidence>
<keyword evidence="5 7" id="KW-1133">Transmembrane helix</keyword>
<dbReference type="InterPro" id="IPR003004">
    <property type="entry name" value="GspF/PilC"/>
</dbReference>